<dbReference type="PANTHER" id="PTHR23023">
    <property type="entry name" value="DIMETHYLANILINE MONOOXYGENASE"/>
    <property type="match status" value="1"/>
</dbReference>
<gene>
    <name evidence="7" type="ORF">PG999_004148</name>
</gene>
<evidence type="ECO:0000259" key="6">
    <source>
        <dbReference type="Pfam" id="PF03067"/>
    </source>
</evidence>
<dbReference type="AlphaFoldDB" id="A0AAW0R5H5"/>
<keyword evidence="4" id="KW-0560">Oxidoreductase</keyword>
<name>A0AAW0R5H5_9PEZI</name>
<dbReference type="Gene3D" id="3.50.50.60">
    <property type="entry name" value="FAD/NAD(P)-binding domain"/>
    <property type="match status" value="2"/>
</dbReference>
<protein>
    <recommendedName>
        <fullName evidence="6">Chitin-binding type-4 domain-containing protein</fullName>
    </recommendedName>
</protein>
<keyword evidence="8" id="KW-1185">Reference proteome</keyword>
<evidence type="ECO:0000256" key="1">
    <source>
        <dbReference type="ARBA" id="ARBA00009183"/>
    </source>
</evidence>
<accession>A0AAW0R5H5</accession>
<keyword evidence="2" id="KW-0285">Flavoprotein</keyword>
<proteinExistence type="inferred from homology"/>
<dbReference type="InterPro" id="IPR050346">
    <property type="entry name" value="FMO-like"/>
</dbReference>
<evidence type="ECO:0000256" key="3">
    <source>
        <dbReference type="ARBA" id="ARBA00022827"/>
    </source>
</evidence>
<evidence type="ECO:0000313" key="7">
    <source>
        <dbReference type="EMBL" id="KAK8124230.1"/>
    </source>
</evidence>
<comment type="caution">
    <text evidence="7">The sequence shown here is derived from an EMBL/GenBank/DDBJ whole genome shotgun (WGS) entry which is preliminary data.</text>
</comment>
<keyword evidence="3" id="KW-0274">FAD</keyword>
<dbReference type="EMBL" id="JAQQWP010000003">
    <property type="protein sequence ID" value="KAK8124230.1"/>
    <property type="molecule type" value="Genomic_DNA"/>
</dbReference>
<dbReference type="Pfam" id="PF13450">
    <property type="entry name" value="NAD_binding_8"/>
    <property type="match status" value="1"/>
</dbReference>
<evidence type="ECO:0000256" key="4">
    <source>
        <dbReference type="ARBA" id="ARBA00023002"/>
    </source>
</evidence>
<dbReference type="InterPro" id="IPR020946">
    <property type="entry name" value="Flavin_mOase-like"/>
</dbReference>
<feature type="signal peptide" evidence="5">
    <location>
        <begin position="1"/>
        <end position="17"/>
    </location>
</feature>
<feature type="chain" id="PRO_5043553169" description="Chitin-binding type-4 domain-containing protein" evidence="5">
    <location>
        <begin position="18"/>
        <end position="777"/>
    </location>
</feature>
<keyword evidence="5" id="KW-0732">Signal</keyword>
<reference evidence="7 8" key="1">
    <citation type="submission" date="2023-01" db="EMBL/GenBank/DDBJ databases">
        <title>Analysis of 21 Apiospora genomes using comparative genomics revels a genus with tremendous synthesis potential of carbohydrate active enzymes and secondary metabolites.</title>
        <authorList>
            <person name="Sorensen T."/>
        </authorList>
    </citation>
    <scope>NUCLEOTIDE SEQUENCE [LARGE SCALE GENOMIC DNA]</scope>
    <source>
        <strain evidence="7 8">CBS 117206</strain>
    </source>
</reference>
<dbReference type="GO" id="GO:0050661">
    <property type="term" value="F:NADP binding"/>
    <property type="evidence" value="ECO:0007669"/>
    <property type="project" value="InterPro"/>
</dbReference>
<dbReference type="Pfam" id="PF03067">
    <property type="entry name" value="LPMO_10"/>
    <property type="match status" value="1"/>
</dbReference>
<evidence type="ECO:0000256" key="5">
    <source>
        <dbReference type="SAM" id="SignalP"/>
    </source>
</evidence>
<evidence type="ECO:0000256" key="2">
    <source>
        <dbReference type="ARBA" id="ARBA00022630"/>
    </source>
</evidence>
<sequence>MISATLLSLAFATSVSAHGYATVPSSRTRLGFEAGTDTCPECTILEPVTAWPQLEGVPVGRMGVCGYNQRVSVDYNFPGASWGQETVATYAPGETVEVQWCVDNNGDHGGMFSYRVCQDQAVVDKFLTPGYEPTEAEKNAAQACFDAGLLPCTDVDGQQCDYSPDCSQGEACWDNTWFTCNKFQTDDGSVRGCQGVDRAPLNSCATTIAGGYTVTKKVKIPQYTSNHTLLQFVWNSFQTPQIYISCADIAIQTSSVGFLVSVFAMNTRLHRVKSVAVIGAGASGTITAAALKAEAYFEKIVVFERRETPGGTWNYDANPQPSLPLFPGKLPPEVDSPIEIPDNLPQEVPHDARERYTKTPIYDALTTNVPDIAMCFSDARFAYGPFPPHWVPRQYLETYFSQHQLDPLLVANTTVEDISRASSTDDFEQWRLTLRKHDELRGVDMWWEEVFDAVVIANGHYSIPLIPSVKGLDHYIKKYPGRVVHSKYYRSPSVYRSKKVLIIGNSASGYDITNEVATVAALPVYQSRRSKNRWDGDAPPDGIVWKNVIQEYRSDDGQIVFEDDTSLNFDEVDTIIYCTGYRPSFPFWNAAANGRELYDYKDSKLIRNYWHTFFHDYTNLAIVGHPHTLTFRSFEYQAIAIARLWAGRASTPLPPAEEQQRWEEDRLRAVRHNGTKFHDVLWENGDVLGYLQKLFDIAGLGTLRGKGRVPPALSDELVWALDHVKKYPAPSRGRDNGEEDASFEKEATVDEIDGWVVIDRVQPDWQWLFNPRRAPTT</sequence>
<dbReference type="SUPFAM" id="SSF51905">
    <property type="entry name" value="FAD/NAD(P)-binding domain"/>
    <property type="match status" value="3"/>
</dbReference>
<dbReference type="GO" id="GO:0004499">
    <property type="term" value="F:N,N-dimethylaniline monooxygenase activity"/>
    <property type="evidence" value="ECO:0007669"/>
    <property type="project" value="InterPro"/>
</dbReference>
<dbReference type="Proteomes" id="UP001392437">
    <property type="component" value="Unassembled WGS sequence"/>
</dbReference>
<feature type="domain" description="Chitin-binding type-4" evidence="6">
    <location>
        <begin position="18"/>
        <end position="249"/>
    </location>
</feature>
<dbReference type="GO" id="GO:0050660">
    <property type="term" value="F:flavin adenine dinucleotide binding"/>
    <property type="evidence" value="ECO:0007669"/>
    <property type="project" value="InterPro"/>
</dbReference>
<organism evidence="7 8">
    <name type="scientific">Apiospora kogelbergensis</name>
    <dbReference type="NCBI Taxonomy" id="1337665"/>
    <lineage>
        <taxon>Eukaryota</taxon>
        <taxon>Fungi</taxon>
        <taxon>Dikarya</taxon>
        <taxon>Ascomycota</taxon>
        <taxon>Pezizomycotina</taxon>
        <taxon>Sordariomycetes</taxon>
        <taxon>Xylariomycetidae</taxon>
        <taxon>Amphisphaeriales</taxon>
        <taxon>Apiosporaceae</taxon>
        <taxon>Apiospora</taxon>
    </lineage>
</organism>
<comment type="similarity">
    <text evidence="1">Belongs to the FMO family.</text>
</comment>
<dbReference type="InterPro" id="IPR004302">
    <property type="entry name" value="Cellulose/chitin-bd_N"/>
</dbReference>
<dbReference type="InterPro" id="IPR036188">
    <property type="entry name" value="FAD/NAD-bd_sf"/>
</dbReference>
<evidence type="ECO:0000313" key="8">
    <source>
        <dbReference type="Proteomes" id="UP001392437"/>
    </source>
</evidence>
<dbReference type="Pfam" id="PF00743">
    <property type="entry name" value="FMO-like"/>
    <property type="match status" value="1"/>
</dbReference>